<dbReference type="AlphaFoldDB" id="A0A839QVN8"/>
<comment type="caution">
    <text evidence="3">The sequence shown here is derived from an EMBL/GenBank/DDBJ whole genome shotgun (WGS) entry which is preliminary data.</text>
</comment>
<dbReference type="PANTHER" id="PTHR44086">
    <property type="entry name" value="THIOSULFATE SULFURTRANSFERASE RDL2, MITOCHONDRIAL-RELATED"/>
    <property type="match status" value="1"/>
</dbReference>
<dbReference type="SMART" id="SM00450">
    <property type="entry name" value="RHOD"/>
    <property type="match status" value="1"/>
</dbReference>
<gene>
    <name evidence="3" type="ORF">FHX50_001999</name>
</gene>
<evidence type="ECO:0000313" key="3">
    <source>
        <dbReference type="EMBL" id="MBB3023698.1"/>
    </source>
</evidence>
<keyword evidence="3" id="KW-0808">Transferase</keyword>
<evidence type="ECO:0000259" key="2">
    <source>
        <dbReference type="PROSITE" id="PS50206"/>
    </source>
</evidence>
<evidence type="ECO:0000256" key="1">
    <source>
        <dbReference type="SAM" id="MobiDB-lite"/>
    </source>
</evidence>
<organism evidence="3 4">
    <name type="scientific">Helcobacillus massiliensis</name>
    <dbReference type="NCBI Taxonomy" id="521392"/>
    <lineage>
        <taxon>Bacteria</taxon>
        <taxon>Bacillati</taxon>
        <taxon>Actinomycetota</taxon>
        <taxon>Actinomycetes</taxon>
        <taxon>Micrococcales</taxon>
        <taxon>Dermabacteraceae</taxon>
        <taxon>Helcobacillus</taxon>
    </lineage>
</organism>
<dbReference type="RefSeq" id="WP_259922345.1">
    <property type="nucleotide sequence ID" value="NZ_CBCSFZ010000044.1"/>
</dbReference>
<proteinExistence type="predicted"/>
<dbReference type="CDD" id="cd00158">
    <property type="entry name" value="RHOD"/>
    <property type="match status" value="1"/>
</dbReference>
<sequence length="165" mass="17458">MPDPDPRDTPGPAEPPAPTSAVDRLAPEPTSVADLLAEARAAQRAAGIRRPTAAELPALLTDGAHLIDIRTPWTRDTEGHVPGGIVVEHTVLLWRLDPASPNRMAGGPGPDDLVIVMCNEGYQSTLTAEMLRRLGFSRATDLADGFRGYAAAGLPIAAHPTRYVT</sequence>
<dbReference type="InterPro" id="IPR001763">
    <property type="entry name" value="Rhodanese-like_dom"/>
</dbReference>
<evidence type="ECO:0000313" key="4">
    <source>
        <dbReference type="Proteomes" id="UP000568050"/>
    </source>
</evidence>
<dbReference type="Gene3D" id="3.40.250.10">
    <property type="entry name" value="Rhodanese-like domain"/>
    <property type="match status" value="1"/>
</dbReference>
<dbReference type="GO" id="GO:0004792">
    <property type="term" value="F:thiosulfate-cyanide sulfurtransferase activity"/>
    <property type="evidence" value="ECO:0007669"/>
    <property type="project" value="TreeGrafter"/>
</dbReference>
<dbReference type="Pfam" id="PF00581">
    <property type="entry name" value="Rhodanese"/>
    <property type="match status" value="1"/>
</dbReference>
<reference evidence="3 4" key="1">
    <citation type="submission" date="2020-08" db="EMBL/GenBank/DDBJ databases">
        <title>Sequencing the genomes of 1000 actinobacteria strains.</title>
        <authorList>
            <person name="Klenk H.-P."/>
        </authorList>
    </citation>
    <scope>NUCLEOTIDE SEQUENCE [LARGE SCALE GENOMIC DNA]</scope>
    <source>
        <strain evidence="3 4">DSM 23040</strain>
    </source>
</reference>
<dbReference type="InterPro" id="IPR036873">
    <property type="entry name" value="Rhodanese-like_dom_sf"/>
</dbReference>
<dbReference type="SUPFAM" id="SSF52821">
    <property type="entry name" value="Rhodanese/Cell cycle control phosphatase"/>
    <property type="match status" value="1"/>
</dbReference>
<protein>
    <submittedName>
        <fullName evidence="3">Rhodanese-related sulfurtransferase</fullName>
    </submittedName>
</protein>
<feature type="domain" description="Rhodanese" evidence="2">
    <location>
        <begin position="60"/>
        <end position="158"/>
    </location>
</feature>
<keyword evidence="4" id="KW-1185">Reference proteome</keyword>
<accession>A0A839QVN8</accession>
<name>A0A839QVN8_9MICO</name>
<dbReference type="PANTHER" id="PTHR44086:SF10">
    <property type="entry name" value="THIOSULFATE SULFURTRANSFERASE_RHODANESE-LIKE DOMAIN-CONTAINING PROTEIN 3"/>
    <property type="match status" value="1"/>
</dbReference>
<feature type="region of interest" description="Disordered" evidence="1">
    <location>
        <begin position="1"/>
        <end position="29"/>
    </location>
</feature>
<dbReference type="EMBL" id="JACHWP010000010">
    <property type="protein sequence ID" value="MBB3023698.1"/>
    <property type="molecule type" value="Genomic_DNA"/>
</dbReference>
<dbReference type="PROSITE" id="PS50206">
    <property type="entry name" value="RHODANESE_3"/>
    <property type="match status" value="1"/>
</dbReference>
<dbReference type="Proteomes" id="UP000568050">
    <property type="component" value="Unassembled WGS sequence"/>
</dbReference>